<evidence type="ECO:0000313" key="2">
    <source>
        <dbReference type="EMBL" id="ORY56372.1"/>
    </source>
</evidence>
<dbReference type="EMBL" id="MCFJ01000023">
    <property type="protein sequence ID" value="ORY56372.1"/>
    <property type="molecule type" value="Genomic_DNA"/>
</dbReference>
<dbReference type="RefSeq" id="XP_040710089.1">
    <property type="nucleotide sequence ID" value="XM_040864918.1"/>
</dbReference>
<evidence type="ECO:0000256" key="1">
    <source>
        <dbReference type="SAM" id="SignalP"/>
    </source>
</evidence>
<comment type="caution">
    <text evidence="2">The sequence shown here is derived from an EMBL/GenBank/DDBJ whole genome shotgun (WGS) entry which is preliminary data.</text>
</comment>
<name>A0A1Y2DAS8_9PEZI</name>
<accession>A0A1Y2DAS8</accession>
<sequence>MRRPASCLAKAMALSVSLLPLISALSNTTVLPLPADCSSYPDYDNTTGIAGPWTIVADSTDKPIDGFGADTVFAIAANGLSWGFFTVKTTKPLNQTSMRCTNSTLQAHLPRYPNGTIWKEVIAAGTPAEEAIGFGFPDLPDPTLTILPYAHIVDGVRQPDVFLGALNVTTWGYNYQNNTEGGEYYYMRLLTPGSESPSTGERLNEGEFEGFIRVDSNATTVI</sequence>
<protein>
    <submittedName>
        <fullName evidence="2">Uncharacterized protein</fullName>
    </submittedName>
</protein>
<dbReference type="AlphaFoldDB" id="A0A1Y2DAS8"/>
<reference evidence="2 3" key="1">
    <citation type="submission" date="2016-07" db="EMBL/GenBank/DDBJ databases">
        <title>Pervasive Adenine N6-methylation of Active Genes in Fungi.</title>
        <authorList>
            <consortium name="DOE Joint Genome Institute"/>
            <person name="Mondo S.J."/>
            <person name="Dannebaum R.O."/>
            <person name="Kuo R.C."/>
            <person name="Labutti K."/>
            <person name="Haridas S."/>
            <person name="Kuo A."/>
            <person name="Salamov A."/>
            <person name="Ahrendt S.R."/>
            <person name="Lipzen A."/>
            <person name="Sullivan W."/>
            <person name="Andreopoulos W.B."/>
            <person name="Clum A."/>
            <person name="Lindquist E."/>
            <person name="Daum C."/>
            <person name="Ramamoorthy G.K."/>
            <person name="Gryganskyi A."/>
            <person name="Culley D."/>
            <person name="Magnuson J.K."/>
            <person name="James T.Y."/>
            <person name="O'Malley M.A."/>
            <person name="Stajich J.E."/>
            <person name="Spatafora J.W."/>
            <person name="Visel A."/>
            <person name="Grigoriev I.V."/>
        </authorList>
    </citation>
    <scope>NUCLEOTIDE SEQUENCE [LARGE SCALE GENOMIC DNA]</scope>
    <source>
        <strain evidence="2 3">CBS 129021</strain>
    </source>
</reference>
<gene>
    <name evidence="2" type="ORF">BCR38DRAFT_505283</name>
</gene>
<dbReference type="GeneID" id="63781130"/>
<dbReference type="OrthoDB" id="3545468at2759"/>
<organism evidence="2 3">
    <name type="scientific">Pseudomassariella vexata</name>
    <dbReference type="NCBI Taxonomy" id="1141098"/>
    <lineage>
        <taxon>Eukaryota</taxon>
        <taxon>Fungi</taxon>
        <taxon>Dikarya</taxon>
        <taxon>Ascomycota</taxon>
        <taxon>Pezizomycotina</taxon>
        <taxon>Sordariomycetes</taxon>
        <taxon>Xylariomycetidae</taxon>
        <taxon>Amphisphaeriales</taxon>
        <taxon>Pseudomassariaceae</taxon>
        <taxon>Pseudomassariella</taxon>
    </lineage>
</organism>
<dbReference type="InParanoid" id="A0A1Y2DAS8"/>
<keyword evidence="3" id="KW-1185">Reference proteome</keyword>
<feature type="signal peptide" evidence="1">
    <location>
        <begin position="1"/>
        <end position="24"/>
    </location>
</feature>
<proteinExistence type="predicted"/>
<dbReference type="Proteomes" id="UP000193689">
    <property type="component" value="Unassembled WGS sequence"/>
</dbReference>
<keyword evidence="1" id="KW-0732">Signal</keyword>
<feature type="chain" id="PRO_5012937565" evidence="1">
    <location>
        <begin position="25"/>
        <end position="222"/>
    </location>
</feature>
<evidence type="ECO:0000313" key="3">
    <source>
        <dbReference type="Proteomes" id="UP000193689"/>
    </source>
</evidence>